<dbReference type="EMBL" id="JABANN010000927">
    <property type="protein sequence ID" value="KAF4652342.1"/>
    <property type="molecule type" value="Genomic_DNA"/>
</dbReference>
<dbReference type="Proteomes" id="UP000572268">
    <property type="component" value="Unassembled WGS sequence"/>
</dbReference>
<evidence type="ECO:0000256" key="8">
    <source>
        <dbReference type="ARBA" id="ARBA00023136"/>
    </source>
</evidence>
<reference evidence="10 11" key="1">
    <citation type="submission" date="2020-04" db="EMBL/GenBank/DDBJ databases">
        <title>Perkinsus olseni comparative genomics.</title>
        <authorList>
            <person name="Bogema D.R."/>
        </authorList>
    </citation>
    <scope>NUCLEOTIDE SEQUENCE [LARGE SCALE GENOMIC DNA]</scope>
    <source>
        <strain evidence="10">ATCC PRA-31</strain>
    </source>
</reference>
<evidence type="ECO:0000256" key="6">
    <source>
        <dbReference type="ARBA" id="ARBA00022989"/>
    </source>
</evidence>
<gene>
    <name evidence="10" type="primary">MPC2</name>
    <name evidence="10" type="ORF">FOL46_009770</name>
</gene>
<protein>
    <recommendedName>
        <fullName evidence="9">Mitochondrial pyruvate carrier</fullName>
    </recommendedName>
</protein>
<evidence type="ECO:0000256" key="5">
    <source>
        <dbReference type="ARBA" id="ARBA00022792"/>
    </source>
</evidence>
<evidence type="ECO:0000256" key="7">
    <source>
        <dbReference type="ARBA" id="ARBA00023128"/>
    </source>
</evidence>
<comment type="similarity">
    <text evidence="2 9">Belongs to the mitochondrial pyruvate carrier (MPC) (TC 2.A.105) family.</text>
</comment>
<evidence type="ECO:0000256" key="9">
    <source>
        <dbReference type="RuleBase" id="RU363100"/>
    </source>
</evidence>
<evidence type="ECO:0000313" key="11">
    <source>
        <dbReference type="Proteomes" id="UP000572268"/>
    </source>
</evidence>
<comment type="caution">
    <text evidence="9">Lacks conserved residue(s) required for the propagation of feature annotation.</text>
</comment>
<comment type="subcellular location">
    <subcellularLocation>
        <location evidence="1 9">Mitochondrion inner membrane</location>
        <topology evidence="1 9">Multi-pass membrane protein</topology>
    </subcellularLocation>
</comment>
<comment type="function">
    <text evidence="9">Mediates the uptake of pyruvate into mitochondria.</text>
</comment>
<organism evidence="10 11">
    <name type="scientific">Perkinsus olseni</name>
    <name type="common">Perkinsus atlanticus</name>
    <dbReference type="NCBI Taxonomy" id="32597"/>
    <lineage>
        <taxon>Eukaryota</taxon>
        <taxon>Sar</taxon>
        <taxon>Alveolata</taxon>
        <taxon>Perkinsozoa</taxon>
        <taxon>Perkinsea</taxon>
        <taxon>Perkinsida</taxon>
        <taxon>Perkinsidae</taxon>
        <taxon>Perkinsus</taxon>
    </lineage>
</organism>
<comment type="caution">
    <text evidence="10">The sequence shown here is derived from an EMBL/GenBank/DDBJ whole genome shotgun (WGS) entry which is preliminary data.</text>
</comment>
<keyword evidence="10" id="KW-0670">Pyruvate</keyword>
<dbReference type="InterPro" id="IPR005336">
    <property type="entry name" value="MPC"/>
</dbReference>
<dbReference type="GO" id="GO:0006850">
    <property type="term" value="P:pyruvate import into mitochondria"/>
    <property type="evidence" value="ECO:0007669"/>
    <property type="project" value="InterPro"/>
</dbReference>
<keyword evidence="5 9" id="KW-0999">Mitochondrion inner membrane</keyword>
<evidence type="ECO:0000256" key="3">
    <source>
        <dbReference type="ARBA" id="ARBA00022448"/>
    </source>
</evidence>
<keyword evidence="4 9" id="KW-0812">Transmembrane</keyword>
<keyword evidence="8 9" id="KW-0472">Membrane</keyword>
<accession>A0A7J6KZK3</accession>
<evidence type="ECO:0000256" key="1">
    <source>
        <dbReference type="ARBA" id="ARBA00004448"/>
    </source>
</evidence>
<proteinExistence type="inferred from homology"/>
<dbReference type="PANTHER" id="PTHR14154">
    <property type="entry name" value="UPF0041 BRAIN PROTEIN 44-RELATED"/>
    <property type="match status" value="1"/>
</dbReference>
<name>A0A7J6KZK3_PEROL</name>
<sequence length="355" mass="37948">MIASTTVRQLLLKGKAAILDPKMGWKTTHFWGPMANWGIVAAGVLDMTTQGPEMISIPMTGTLCVYSLLFMRFAWMVQPRNYLLLSCHIFNEGVQLIQLGRALKYQREQKALADQRTQQIAAMRTTTTPSTTASPTTTTPMTSTSKSMFAATAAGVAAAKATSDIASKATAATTQAATTTTAAAAAAAAAEHVAKTAAAATPAAKTAEAATKAAVKGFHPVLMLRNKVCALPMPELIRKLLMHPAGPFTIFFWAPAIKWGISAANLVDYKRPVDKVSIPQQLALFATGVIWARWSFVITPVNYNLATVNVCLAATSFYHLMRKLVYDPFPVDEDDRKAVAKSNNSPAVAVASPSS</sequence>
<keyword evidence="3 9" id="KW-0813">Transport</keyword>
<dbReference type="AlphaFoldDB" id="A0A7J6KZK3"/>
<feature type="transmembrane region" description="Helical" evidence="9">
    <location>
        <begin position="55"/>
        <end position="75"/>
    </location>
</feature>
<evidence type="ECO:0000256" key="4">
    <source>
        <dbReference type="ARBA" id="ARBA00022692"/>
    </source>
</evidence>
<keyword evidence="6 9" id="KW-1133">Transmembrane helix</keyword>
<evidence type="ECO:0000256" key="2">
    <source>
        <dbReference type="ARBA" id="ARBA00006416"/>
    </source>
</evidence>
<keyword evidence="7 9" id="KW-0496">Mitochondrion</keyword>
<dbReference type="Pfam" id="PF03650">
    <property type="entry name" value="MPC"/>
    <property type="match status" value="2"/>
</dbReference>
<dbReference type="GO" id="GO:0005743">
    <property type="term" value="C:mitochondrial inner membrane"/>
    <property type="evidence" value="ECO:0007669"/>
    <property type="project" value="UniProtKB-SubCell"/>
</dbReference>
<evidence type="ECO:0000313" key="10">
    <source>
        <dbReference type="EMBL" id="KAF4652342.1"/>
    </source>
</evidence>